<dbReference type="CDD" id="cd08509">
    <property type="entry name" value="PBP2_TmCBP_oligosaccharides_like"/>
    <property type="match status" value="1"/>
</dbReference>
<keyword evidence="2" id="KW-0732">Signal</keyword>
<evidence type="ECO:0000256" key="1">
    <source>
        <dbReference type="SAM" id="MobiDB-lite"/>
    </source>
</evidence>
<dbReference type="Gene3D" id="3.90.76.10">
    <property type="entry name" value="Dipeptide-binding Protein, Domain 1"/>
    <property type="match status" value="1"/>
</dbReference>
<dbReference type="PANTHER" id="PTHR30290">
    <property type="entry name" value="PERIPLASMIC BINDING COMPONENT OF ABC TRANSPORTER"/>
    <property type="match status" value="1"/>
</dbReference>
<dbReference type="InterPro" id="IPR006311">
    <property type="entry name" value="TAT_signal"/>
</dbReference>
<feature type="compositionally biased region" description="Low complexity" evidence="1">
    <location>
        <begin position="37"/>
        <end position="46"/>
    </location>
</feature>
<dbReference type="Pfam" id="PF00496">
    <property type="entry name" value="SBP_bac_5"/>
    <property type="match status" value="1"/>
</dbReference>
<dbReference type="EMBL" id="LT985188">
    <property type="protein sequence ID" value="SPD86376.1"/>
    <property type="molecule type" value="Genomic_DNA"/>
</dbReference>
<dbReference type="GO" id="GO:0042597">
    <property type="term" value="C:periplasmic space"/>
    <property type="evidence" value="ECO:0007669"/>
    <property type="project" value="UniProtKB-ARBA"/>
</dbReference>
<dbReference type="InterPro" id="IPR039424">
    <property type="entry name" value="SBP_5"/>
</dbReference>
<dbReference type="RefSeq" id="WP_105185385.1">
    <property type="nucleotide sequence ID" value="NZ_BAAAGO010000018.1"/>
</dbReference>
<accession>A0A2N9JG70</accession>
<dbReference type="InterPro" id="IPR030678">
    <property type="entry name" value="Peptide/Ni-bd"/>
</dbReference>
<dbReference type="InterPro" id="IPR000914">
    <property type="entry name" value="SBP_5_dom"/>
</dbReference>
<sequence>MSDPVFGLPSRRSFLTLSGIAVGGLALAACSGGATSTNTAGTGSSATEKKGIGNNGQVGKGRAGATADSLLIAGFQWGAPATFNPLSPTAAWPASGNVMQIVYESLLRWNILTGEIMPGLAKEYKVDGTNSVTLTLQDGITFSDGSPCTAKDVVATYELGKKNKGISISAFWQLADSIEATDDKTVVIKVNQKSKNVGQVLRTVTETYILPAAVFSAIADDKLPTTVIDKPIGTGPFTLSKADQTQVVLAINENYWGKTFYGGLPVMKQIIHPIFKSNEDGNIKFQAGELDIMQQFVSQIWKMWEGGKPVGTFLKSKPYFVPGSMPMLLMNTTKKGLDNAAVRKAIASAIDYASIADTAMSGYSDAVQASLILPTGAEGKFFNKSDAEANGWKYDAAAAEKILTDAGATKGSDGIYTIDGNRLGPYKLITPTGWTDWNAACEIVAKSLKAIGIDCATNFPQQADCTQAIQGGTFDLACWYVSGVNPATPWARFKDIMSQAEMQPIGKTTFANYGRWENAEVEAMLTEAAQATDDAGKKAAYDKLDALYRKEVPSCPLMYRPDEFYEYNASNFFNWPDENNDYAPPMFRGAGNTWMYKIQKIAG</sequence>
<dbReference type="PIRSF" id="PIRSF002741">
    <property type="entry name" value="MppA"/>
    <property type="match status" value="1"/>
</dbReference>
<dbReference type="Gene3D" id="3.40.190.10">
    <property type="entry name" value="Periplasmic binding protein-like II"/>
    <property type="match status" value="1"/>
</dbReference>
<dbReference type="PANTHER" id="PTHR30290:SF82">
    <property type="entry name" value="ABC-TYPE DIPEPTIDE_OLIGOPEPTIDE TRANSPORT SYSTEM, PERIPLASMIC COMPONENT"/>
    <property type="match status" value="1"/>
</dbReference>
<protein>
    <submittedName>
        <fullName evidence="4">ABC-type dipeptide transport system, periplasmic component</fullName>
    </submittedName>
</protein>
<dbReference type="GO" id="GO:0043190">
    <property type="term" value="C:ATP-binding cassette (ABC) transporter complex"/>
    <property type="evidence" value="ECO:0007669"/>
    <property type="project" value="InterPro"/>
</dbReference>
<name>A0A2N9JG70_9ACTN</name>
<evidence type="ECO:0000256" key="2">
    <source>
        <dbReference type="SAM" id="SignalP"/>
    </source>
</evidence>
<proteinExistence type="predicted"/>
<dbReference type="Proteomes" id="UP000238164">
    <property type="component" value="Chromosome 1"/>
</dbReference>
<evidence type="ECO:0000313" key="4">
    <source>
        <dbReference type="EMBL" id="SPD86376.1"/>
    </source>
</evidence>
<reference evidence="4 5" key="1">
    <citation type="submission" date="2018-02" db="EMBL/GenBank/DDBJ databases">
        <authorList>
            <person name="Cohen D.B."/>
            <person name="Kent A.D."/>
        </authorList>
    </citation>
    <scope>NUCLEOTIDE SEQUENCE [LARGE SCALE GENOMIC DNA]</scope>
    <source>
        <strain evidence="4">1</strain>
    </source>
</reference>
<evidence type="ECO:0000259" key="3">
    <source>
        <dbReference type="Pfam" id="PF00496"/>
    </source>
</evidence>
<gene>
    <name evidence="4" type="ORF">MPLG2_1340</name>
</gene>
<evidence type="ECO:0000313" key="5">
    <source>
        <dbReference type="Proteomes" id="UP000238164"/>
    </source>
</evidence>
<dbReference type="KEGG" id="mgg:MPLG2_1340"/>
<keyword evidence="5" id="KW-1185">Reference proteome</keyword>
<dbReference type="GO" id="GO:0015833">
    <property type="term" value="P:peptide transport"/>
    <property type="evidence" value="ECO:0007669"/>
    <property type="project" value="TreeGrafter"/>
</dbReference>
<dbReference type="AlphaFoldDB" id="A0A2N9JG70"/>
<organism evidence="4 5">
    <name type="scientific">Micropruina glycogenica</name>
    <dbReference type="NCBI Taxonomy" id="75385"/>
    <lineage>
        <taxon>Bacteria</taxon>
        <taxon>Bacillati</taxon>
        <taxon>Actinomycetota</taxon>
        <taxon>Actinomycetes</taxon>
        <taxon>Propionibacteriales</taxon>
        <taxon>Nocardioidaceae</taxon>
        <taxon>Micropruina</taxon>
    </lineage>
</organism>
<feature type="signal peptide" evidence="2">
    <location>
        <begin position="1"/>
        <end position="28"/>
    </location>
</feature>
<feature type="domain" description="Solute-binding protein family 5" evidence="3">
    <location>
        <begin position="115"/>
        <end position="489"/>
    </location>
</feature>
<dbReference type="Gene3D" id="3.10.105.10">
    <property type="entry name" value="Dipeptide-binding Protein, Domain 3"/>
    <property type="match status" value="1"/>
</dbReference>
<dbReference type="OrthoDB" id="9796817at2"/>
<feature type="chain" id="PRO_5014892959" evidence="2">
    <location>
        <begin position="29"/>
        <end position="603"/>
    </location>
</feature>
<dbReference type="SUPFAM" id="SSF53850">
    <property type="entry name" value="Periplasmic binding protein-like II"/>
    <property type="match status" value="1"/>
</dbReference>
<dbReference type="GO" id="GO:1904680">
    <property type="term" value="F:peptide transmembrane transporter activity"/>
    <property type="evidence" value="ECO:0007669"/>
    <property type="project" value="TreeGrafter"/>
</dbReference>
<dbReference type="PROSITE" id="PS51318">
    <property type="entry name" value="TAT"/>
    <property type="match status" value="1"/>
</dbReference>
<feature type="region of interest" description="Disordered" evidence="1">
    <location>
        <begin position="37"/>
        <end position="59"/>
    </location>
</feature>